<dbReference type="GO" id="GO:0003677">
    <property type="term" value="F:DNA binding"/>
    <property type="evidence" value="ECO:0007669"/>
    <property type="project" value="InterPro"/>
</dbReference>
<keyword evidence="1" id="KW-0233">DNA recombination</keyword>
<dbReference type="Gene3D" id="1.10.443.10">
    <property type="entry name" value="Intergrase catalytic core"/>
    <property type="match status" value="1"/>
</dbReference>
<evidence type="ECO:0000313" key="3">
    <source>
        <dbReference type="EMBL" id="QDT36026.1"/>
    </source>
</evidence>
<dbReference type="InterPro" id="IPR011010">
    <property type="entry name" value="DNA_brk_join_enz"/>
</dbReference>
<dbReference type="EMBL" id="CP036268">
    <property type="protein sequence ID" value="QDT36026.1"/>
    <property type="molecule type" value="Genomic_DNA"/>
</dbReference>
<dbReference type="Pfam" id="PF13102">
    <property type="entry name" value="Phage_int_SAM_5"/>
    <property type="match status" value="1"/>
</dbReference>
<name>A0A517QWI4_9PLAN</name>
<dbReference type="InterPro" id="IPR025269">
    <property type="entry name" value="SAM-like_dom"/>
</dbReference>
<dbReference type="InterPro" id="IPR013762">
    <property type="entry name" value="Integrase-like_cat_sf"/>
</dbReference>
<dbReference type="GO" id="GO:0015074">
    <property type="term" value="P:DNA integration"/>
    <property type="evidence" value="ECO:0007669"/>
    <property type="project" value="InterPro"/>
</dbReference>
<dbReference type="RefSeq" id="WP_310820947.1">
    <property type="nucleotide sequence ID" value="NZ_CP036268.1"/>
</dbReference>
<evidence type="ECO:0000256" key="1">
    <source>
        <dbReference type="ARBA" id="ARBA00023172"/>
    </source>
</evidence>
<reference evidence="3 4" key="1">
    <citation type="submission" date="2019-02" db="EMBL/GenBank/DDBJ databases">
        <title>Deep-cultivation of Planctomycetes and their phenomic and genomic characterization uncovers novel biology.</title>
        <authorList>
            <person name="Wiegand S."/>
            <person name="Jogler M."/>
            <person name="Boedeker C."/>
            <person name="Pinto D."/>
            <person name="Vollmers J."/>
            <person name="Rivas-Marin E."/>
            <person name="Kohn T."/>
            <person name="Peeters S.H."/>
            <person name="Heuer A."/>
            <person name="Rast P."/>
            <person name="Oberbeckmann S."/>
            <person name="Bunk B."/>
            <person name="Jeske O."/>
            <person name="Meyerdierks A."/>
            <person name="Storesund J.E."/>
            <person name="Kallscheuer N."/>
            <person name="Luecker S."/>
            <person name="Lage O.M."/>
            <person name="Pohl T."/>
            <person name="Merkel B.J."/>
            <person name="Hornburger P."/>
            <person name="Mueller R.-W."/>
            <person name="Bruemmer F."/>
            <person name="Labrenz M."/>
            <person name="Spormann A.M."/>
            <person name="Op den Camp H."/>
            <person name="Overmann J."/>
            <person name="Amann R."/>
            <person name="Jetten M.S.M."/>
            <person name="Mascher T."/>
            <person name="Medema M.H."/>
            <person name="Devos D.P."/>
            <person name="Kaster A.-K."/>
            <person name="Ovreas L."/>
            <person name="Rohde M."/>
            <person name="Galperin M.Y."/>
            <person name="Jogler C."/>
        </authorList>
    </citation>
    <scope>NUCLEOTIDE SEQUENCE [LARGE SCALE GENOMIC DNA]</scope>
    <source>
        <strain evidence="3 4">Pan189</strain>
    </source>
</reference>
<dbReference type="KEGG" id="svp:Pan189_03810"/>
<dbReference type="GO" id="GO:0006310">
    <property type="term" value="P:DNA recombination"/>
    <property type="evidence" value="ECO:0007669"/>
    <property type="project" value="UniProtKB-KW"/>
</dbReference>
<keyword evidence="4" id="KW-1185">Reference proteome</keyword>
<protein>
    <submittedName>
        <fullName evidence="3">Phage integrase family protein</fullName>
    </submittedName>
</protein>
<sequence>MSFQTPADSANASVDWTSRYGERHRWRRINDFPDGIRRPEKVRIYRRTSHYILQWWSKSLGKNVSARVDGDLLDALSRAREIESAMATTGESESGRGRIKILDLTRRYLEDASKRADAGEISPATCRRYRSAVAHLEEFAGSAEVQRKYRWASEVDREFASEFAAFLRKKAVSANGRGDGGRPMKSADYVLATCRACFAWGIDPDRGGLLRSNFRNPFRDAAKSRRHATDLYTPLPITIEMAVEFIKDCSAEELQMFVPIILFGLRPSEVCFLFREDCRSDSWSVRCHPELEYYTKGRRDKRFPVTNELSSILETLRGKDDLGLYLRVSGSAARRSPSRRGLIQTFSSAASRPTAMSSESRLKLRDRILRESGAFDYDRLEKRFRKIKKRLGWPDTATLKGFRHLFASAMEDAGVSESYRRYFMGQAPGKAPINAYTHLTKLHEQFGRLIQREYLPIVEALRMRLGADEKANAA</sequence>
<accession>A0A517QWI4</accession>
<proteinExistence type="predicted"/>
<dbReference type="Proteomes" id="UP000317318">
    <property type="component" value="Chromosome"/>
</dbReference>
<evidence type="ECO:0000313" key="4">
    <source>
        <dbReference type="Proteomes" id="UP000317318"/>
    </source>
</evidence>
<dbReference type="SUPFAM" id="SSF56349">
    <property type="entry name" value="DNA breaking-rejoining enzymes"/>
    <property type="match status" value="1"/>
</dbReference>
<feature type="domain" description="Phage integrase SAM-like" evidence="2">
    <location>
        <begin position="103"/>
        <end position="176"/>
    </location>
</feature>
<evidence type="ECO:0000259" key="2">
    <source>
        <dbReference type="Pfam" id="PF13102"/>
    </source>
</evidence>
<organism evidence="3 4">
    <name type="scientific">Stratiformator vulcanicus</name>
    <dbReference type="NCBI Taxonomy" id="2527980"/>
    <lineage>
        <taxon>Bacteria</taxon>
        <taxon>Pseudomonadati</taxon>
        <taxon>Planctomycetota</taxon>
        <taxon>Planctomycetia</taxon>
        <taxon>Planctomycetales</taxon>
        <taxon>Planctomycetaceae</taxon>
        <taxon>Stratiformator</taxon>
    </lineage>
</organism>
<dbReference type="AlphaFoldDB" id="A0A517QWI4"/>
<gene>
    <name evidence="3" type="ORF">Pan189_03810</name>
</gene>